<keyword evidence="2" id="KW-0489">Methyltransferase</keyword>
<dbReference type="Gene3D" id="3.40.50.150">
    <property type="entry name" value="Vaccinia Virus protein VP39"/>
    <property type="match status" value="1"/>
</dbReference>
<dbReference type="OrthoDB" id="9784101at2"/>
<name>A0A1H9CZ20_9SPIR</name>
<dbReference type="Pfam" id="PF13649">
    <property type="entry name" value="Methyltransf_25"/>
    <property type="match status" value="1"/>
</dbReference>
<dbReference type="SUPFAM" id="SSF53335">
    <property type="entry name" value="S-adenosyl-L-methionine-dependent methyltransferases"/>
    <property type="match status" value="1"/>
</dbReference>
<dbReference type="EMBL" id="FOFU01000002">
    <property type="protein sequence ID" value="SEQ06460.1"/>
    <property type="molecule type" value="Genomic_DNA"/>
</dbReference>
<dbReference type="GO" id="GO:0008168">
    <property type="term" value="F:methyltransferase activity"/>
    <property type="evidence" value="ECO:0007669"/>
    <property type="project" value="UniProtKB-KW"/>
</dbReference>
<organism evidence="2 3">
    <name type="scientific">Treponema bryantii</name>
    <dbReference type="NCBI Taxonomy" id="163"/>
    <lineage>
        <taxon>Bacteria</taxon>
        <taxon>Pseudomonadati</taxon>
        <taxon>Spirochaetota</taxon>
        <taxon>Spirochaetia</taxon>
        <taxon>Spirochaetales</taxon>
        <taxon>Treponemataceae</taxon>
        <taxon>Treponema</taxon>
    </lineage>
</organism>
<protein>
    <submittedName>
        <fullName evidence="2">Methyltransferase domain-containing protein</fullName>
    </submittedName>
</protein>
<dbReference type="GO" id="GO:0032259">
    <property type="term" value="P:methylation"/>
    <property type="evidence" value="ECO:0007669"/>
    <property type="project" value="UniProtKB-KW"/>
</dbReference>
<proteinExistence type="predicted"/>
<feature type="domain" description="Methyltransferase" evidence="1">
    <location>
        <begin position="45"/>
        <end position="119"/>
    </location>
</feature>
<sequence length="227" mass="26609">MSNMFDVYQNFSDLYDELVNHEDYENNLYKFLNDNIQWENKVVGEFGIGTGRVSRNYIDKAKKLFAYDNSQHMLDKAKENLSKWTDKIEYSVLDNSKLNTIENTFDIIIEGWSFGHLVVQENENRDQTIQYLISETKKRAKEIIFIETLGTNVESPNPPGEKLSKFYQALVENGFKEHIIQTDYKFNNYEDAGKIMGAFFGDSMKNDIIQKQLNVIKEYTGIWICRN</sequence>
<accession>A0A1H9CZ20</accession>
<keyword evidence="2" id="KW-0808">Transferase</keyword>
<reference evidence="2 3" key="1">
    <citation type="submission" date="2016-10" db="EMBL/GenBank/DDBJ databases">
        <authorList>
            <person name="de Groot N.N."/>
        </authorList>
    </citation>
    <scope>NUCLEOTIDE SEQUENCE [LARGE SCALE GENOMIC DNA]</scope>
    <source>
        <strain evidence="2 3">B25</strain>
    </source>
</reference>
<evidence type="ECO:0000259" key="1">
    <source>
        <dbReference type="Pfam" id="PF13649"/>
    </source>
</evidence>
<evidence type="ECO:0000313" key="3">
    <source>
        <dbReference type="Proteomes" id="UP000182360"/>
    </source>
</evidence>
<dbReference type="RefSeq" id="WP_074641517.1">
    <property type="nucleotide sequence ID" value="NZ_FOFU01000002.1"/>
</dbReference>
<gene>
    <name evidence="2" type="ORF">SAMN04487977_102367</name>
</gene>
<evidence type="ECO:0000313" key="2">
    <source>
        <dbReference type="EMBL" id="SEQ06460.1"/>
    </source>
</evidence>
<keyword evidence="3" id="KW-1185">Reference proteome</keyword>
<dbReference type="InterPro" id="IPR029063">
    <property type="entry name" value="SAM-dependent_MTases_sf"/>
</dbReference>
<dbReference type="InterPro" id="IPR041698">
    <property type="entry name" value="Methyltransf_25"/>
</dbReference>
<dbReference type="AlphaFoldDB" id="A0A1H9CZ20"/>
<dbReference type="Proteomes" id="UP000182360">
    <property type="component" value="Unassembled WGS sequence"/>
</dbReference>